<comment type="pathway">
    <text evidence="7">Glycolipid biosynthesis; lipid IV(A) biosynthesis; lipid IV(A) from (3R)-3-hydroxytetradecanoyl-[acyl-carrier-protein] and UDP-N-acetyl-alpha-D-glucosamine: step 1/6.</text>
</comment>
<dbReference type="AlphaFoldDB" id="A0A2V1K520"/>
<dbReference type="GO" id="GO:0005737">
    <property type="term" value="C:cytoplasm"/>
    <property type="evidence" value="ECO:0007669"/>
    <property type="project" value="UniProtKB-SubCell"/>
</dbReference>
<sequence length="266" mass="28471">MAAPSIHPTALVDPAAQIGEDVTIGPYSIVGPHVTIGSGTRIGPHCVIDGHTRIGHHNHFYRFCSIGGMPQDKKYAGELTRLEIGDYNTVREYCTLNTGTVQDGGVTRVGSHNWIMAYVHIAHDCLIGDHTIIANSVQFGGHVHVGDWAIVGGLTGVHQFTKIGAHCMIGGNSSLVQDVPPFVMAGGNPCLPAGINSEGLKRRQFQPEVISVLRDAYKTIYRRGLSLADAVAELDQQRAAAAPEAAVQLQLILDFLAQSTRGIARK</sequence>
<evidence type="ECO:0000313" key="9">
    <source>
        <dbReference type="EMBL" id="PWF25333.1"/>
    </source>
</evidence>
<dbReference type="InterPro" id="IPR037157">
    <property type="entry name" value="Acetyltransf_C_sf"/>
</dbReference>
<dbReference type="Proteomes" id="UP000245212">
    <property type="component" value="Unassembled WGS sequence"/>
</dbReference>
<dbReference type="InterPro" id="IPR001451">
    <property type="entry name" value="Hexapep"/>
</dbReference>
<dbReference type="EC" id="2.3.1.129" evidence="7"/>
<dbReference type="PIRSF" id="PIRSF000456">
    <property type="entry name" value="UDP-GlcNAc_acltr"/>
    <property type="match status" value="1"/>
</dbReference>
<dbReference type="EMBL" id="QETA01000001">
    <property type="protein sequence ID" value="PWF25333.1"/>
    <property type="molecule type" value="Genomic_DNA"/>
</dbReference>
<evidence type="ECO:0000256" key="6">
    <source>
        <dbReference type="ARBA" id="ARBA00023315"/>
    </source>
</evidence>
<comment type="similarity">
    <text evidence="7">Belongs to the transferase hexapeptide repeat family. LpxA subfamily.</text>
</comment>
<comment type="function">
    <text evidence="7">Involved in the biosynthesis of lipid A, a phosphorylated glycolipid that anchors the lipopolysaccharide to the outer membrane of the cell.</text>
</comment>
<evidence type="ECO:0000256" key="1">
    <source>
        <dbReference type="ARBA" id="ARBA00022516"/>
    </source>
</evidence>
<proteinExistence type="inferred from homology"/>
<dbReference type="NCBIfam" id="NF003657">
    <property type="entry name" value="PRK05289.1"/>
    <property type="match status" value="1"/>
</dbReference>
<keyword evidence="7" id="KW-0963">Cytoplasm</keyword>
<dbReference type="GO" id="GO:0008780">
    <property type="term" value="F:acyl-[acyl-carrier-protein]-UDP-N-acetylglucosamine O-acyltransferase activity"/>
    <property type="evidence" value="ECO:0007669"/>
    <property type="project" value="UniProtKB-UniRule"/>
</dbReference>
<keyword evidence="1 7" id="KW-0444">Lipid biosynthesis</keyword>
<comment type="caution">
    <text evidence="9">The sequence shown here is derived from an EMBL/GenBank/DDBJ whole genome shotgun (WGS) entry which is preliminary data.</text>
</comment>
<keyword evidence="4 7" id="KW-0677">Repeat</keyword>
<evidence type="ECO:0000256" key="4">
    <source>
        <dbReference type="ARBA" id="ARBA00022737"/>
    </source>
</evidence>
<keyword evidence="2 7" id="KW-0441">Lipid A biosynthesis</keyword>
<dbReference type="CDD" id="cd03351">
    <property type="entry name" value="LbH_UDP-GlcNAc_AT"/>
    <property type="match status" value="1"/>
</dbReference>
<dbReference type="Pfam" id="PF13720">
    <property type="entry name" value="Acetyltransf_11"/>
    <property type="match status" value="1"/>
</dbReference>
<keyword evidence="6 7" id="KW-0012">Acyltransferase</keyword>
<comment type="subcellular location">
    <subcellularLocation>
        <location evidence="7">Cytoplasm</location>
    </subcellularLocation>
</comment>
<dbReference type="InterPro" id="IPR011004">
    <property type="entry name" value="Trimer_LpxA-like_sf"/>
</dbReference>
<dbReference type="SUPFAM" id="SSF51161">
    <property type="entry name" value="Trimeric LpxA-like enzymes"/>
    <property type="match status" value="1"/>
</dbReference>
<feature type="domain" description="UDP N-acetylglucosamine O-acyltransferase C-terminal" evidence="8">
    <location>
        <begin position="178"/>
        <end position="263"/>
    </location>
</feature>
<evidence type="ECO:0000256" key="3">
    <source>
        <dbReference type="ARBA" id="ARBA00022679"/>
    </source>
</evidence>
<evidence type="ECO:0000259" key="8">
    <source>
        <dbReference type="Pfam" id="PF13720"/>
    </source>
</evidence>
<dbReference type="HAMAP" id="MF_00387">
    <property type="entry name" value="LpxA"/>
    <property type="match status" value="1"/>
</dbReference>
<dbReference type="PANTHER" id="PTHR43480:SF1">
    <property type="entry name" value="ACYL-[ACYL-CARRIER-PROTEIN]--UDP-N-ACETYLGLUCOSAMINE O-ACYLTRANSFERASE, MITOCHONDRIAL-RELATED"/>
    <property type="match status" value="1"/>
</dbReference>
<dbReference type="RefSeq" id="WP_109060735.1">
    <property type="nucleotide sequence ID" value="NZ_QETA01000001.1"/>
</dbReference>
<dbReference type="UniPathway" id="UPA00359">
    <property type="reaction ID" value="UER00477"/>
</dbReference>
<dbReference type="InterPro" id="IPR029098">
    <property type="entry name" value="Acetyltransf_C"/>
</dbReference>
<comment type="catalytic activity">
    <reaction evidence="7">
        <text>a (3R)-hydroxyacyl-[ACP] + UDP-N-acetyl-alpha-D-glucosamine = a UDP-3-O-[(3R)-3-hydroxyacyl]-N-acetyl-alpha-D-glucosamine + holo-[ACP]</text>
        <dbReference type="Rhea" id="RHEA:67812"/>
        <dbReference type="Rhea" id="RHEA-COMP:9685"/>
        <dbReference type="Rhea" id="RHEA-COMP:9945"/>
        <dbReference type="ChEBI" id="CHEBI:57705"/>
        <dbReference type="ChEBI" id="CHEBI:64479"/>
        <dbReference type="ChEBI" id="CHEBI:78827"/>
        <dbReference type="ChEBI" id="CHEBI:173225"/>
        <dbReference type="EC" id="2.3.1.129"/>
    </reaction>
</comment>
<dbReference type="GO" id="GO:0016020">
    <property type="term" value="C:membrane"/>
    <property type="evidence" value="ECO:0007669"/>
    <property type="project" value="GOC"/>
</dbReference>
<keyword evidence="3 7" id="KW-0808">Transferase</keyword>
<keyword evidence="10" id="KW-1185">Reference proteome</keyword>
<gene>
    <name evidence="7" type="primary">lpxA</name>
    <name evidence="9" type="ORF">DD235_04095</name>
</gene>
<dbReference type="NCBIfam" id="TIGR01852">
    <property type="entry name" value="lipid_A_lpxA"/>
    <property type="match status" value="1"/>
</dbReference>
<name>A0A2V1K520_9BURK</name>
<dbReference type="Pfam" id="PF00132">
    <property type="entry name" value="Hexapep"/>
    <property type="match status" value="2"/>
</dbReference>
<accession>A0A2V1K520</accession>
<comment type="subunit">
    <text evidence="7">Homotrimer.</text>
</comment>
<dbReference type="GO" id="GO:0009245">
    <property type="term" value="P:lipid A biosynthetic process"/>
    <property type="evidence" value="ECO:0007669"/>
    <property type="project" value="UniProtKB-UniRule"/>
</dbReference>
<keyword evidence="5 7" id="KW-0443">Lipid metabolism</keyword>
<dbReference type="InterPro" id="IPR010137">
    <property type="entry name" value="Lipid_A_LpxA"/>
</dbReference>
<evidence type="ECO:0000313" key="10">
    <source>
        <dbReference type="Proteomes" id="UP000245212"/>
    </source>
</evidence>
<dbReference type="Gene3D" id="2.160.10.10">
    <property type="entry name" value="Hexapeptide repeat proteins"/>
    <property type="match status" value="1"/>
</dbReference>
<reference evidence="10" key="1">
    <citation type="submission" date="2018-05" db="EMBL/GenBank/DDBJ databases">
        <authorList>
            <person name="Li Y."/>
        </authorList>
    </citation>
    <scope>NUCLEOTIDE SEQUENCE [LARGE SCALE GENOMIC DNA]</scope>
    <source>
        <strain evidence="10">3d-2-2</strain>
    </source>
</reference>
<protein>
    <recommendedName>
        <fullName evidence="7">Acyl-[acyl-carrier-protein]--UDP-N-acetylglucosamine O-acyltransferase</fullName>
        <shortName evidence="7">UDP-N-acetylglucosamine acyltransferase</shortName>
        <ecNumber evidence="7">2.3.1.129</ecNumber>
    </recommendedName>
</protein>
<evidence type="ECO:0000256" key="2">
    <source>
        <dbReference type="ARBA" id="ARBA00022556"/>
    </source>
</evidence>
<dbReference type="Gene3D" id="1.20.1180.10">
    <property type="entry name" value="Udp N-acetylglucosamine O-acyltransferase, C-terminal domain"/>
    <property type="match status" value="1"/>
</dbReference>
<evidence type="ECO:0000256" key="5">
    <source>
        <dbReference type="ARBA" id="ARBA00023098"/>
    </source>
</evidence>
<organism evidence="9 10">
    <name type="scientific">Corticimicrobacter populi</name>
    <dbReference type="NCBI Taxonomy" id="2175229"/>
    <lineage>
        <taxon>Bacteria</taxon>
        <taxon>Pseudomonadati</taxon>
        <taxon>Pseudomonadota</taxon>
        <taxon>Betaproteobacteria</taxon>
        <taxon>Burkholderiales</taxon>
        <taxon>Alcaligenaceae</taxon>
        <taxon>Corticimicrobacter</taxon>
    </lineage>
</organism>
<dbReference type="PANTHER" id="PTHR43480">
    <property type="entry name" value="ACYL-[ACYL-CARRIER-PROTEIN]--UDP-N-ACETYLGLUCOSAMINE O-ACYLTRANSFERASE"/>
    <property type="match status" value="1"/>
</dbReference>
<evidence type="ECO:0000256" key="7">
    <source>
        <dbReference type="HAMAP-Rule" id="MF_00387"/>
    </source>
</evidence>